<reference evidence="2 3" key="1">
    <citation type="submission" date="2023-04" db="EMBL/GenBank/DDBJ databases">
        <title>Forest soil microbial communities from Buena Vista Peninsula, Colon Province, Panama.</title>
        <authorList>
            <person name="Bouskill N."/>
        </authorList>
    </citation>
    <scope>NUCLEOTIDE SEQUENCE [LARGE SCALE GENOMIC DNA]</scope>
    <source>
        <strain evidence="2 3">GGS1</strain>
    </source>
</reference>
<evidence type="ECO:0000313" key="3">
    <source>
        <dbReference type="Proteomes" id="UP001160499"/>
    </source>
</evidence>
<comment type="caution">
    <text evidence="2">The sequence shown here is derived from an EMBL/GenBank/DDBJ whole genome shotgun (WGS) entry which is preliminary data.</text>
</comment>
<sequence>MWRYPVLPGVRDDDGDFRGARVVRSDGVTCDADDFALLPRAQGFPPVMIDVEKMVEEAFAEAVQCPLETQVPGLRGEPGAEVPQSPPVSRLPQGPDNRREVCAARTADVPDGSWTVTGD</sequence>
<name>A0ABT6M2N4_9ACTN</name>
<evidence type="ECO:0000256" key="1">
    <source>
        <dbReference type="SAM" id="MobiDB-lite"/>
    </source>
</evidence>
<gene>
    <name evidence="2" type="ORF">M2283_009615</name>
</gene>
<dbReference type="EMBL" id="JARXVH010000031">
    <property type="protein sequence ID" value="MDH6222266.1"/>
    <property type="molecule type" value="Genomic_DNA"/>
</dbReference>
<evidence type="ECO:0000313" key="2">
    <source>
        <dbReference type="EMBL" id="MDH6222266.1"/>
    </source>
</evidence>
<keyword evidence="3" id="KW-1185">Reference proteome</keyword>
<accession>A0ABT6M2N4</accession>
<organism evidence="2 3">
    <name type="scientific">Streptomyces pseudovenezuelae</name>
    <dbReference type="NCBI Taxonomy" id="67350"/>
    <lineage>
        <taxon>Bacteria</taxon>
        <taxon>Bacillati</taxon>
        <taxon>Actinomycetota</taxon>
        <taxon>Actinomycetes</taxon>
        <taxon>Kitasatosporales</taxon>
        <taxon>Streptomycetaceae</taxon>
        <taxon>Streptomyces</taxon>
        <taxon>Streptomyces aurantiacus group</taxon>
    </lineage>
</organism>
<feature type="region of interest" description="Disordered" evidence="1">
    <location>
        <begin position="70"/>
        <end position="98"/>
    </location>
</feature>
<protein>
    <submittedName>
        <fullName evidence="2">Uncharacterized protein</fullName>
    </submittedName>
</protein>
<dbReference type="Proteomes" id="UP001160499">
    <property type="component" value="Unassembled WGS sequence"/>
</dbReference>
<proteinExistence type="predicted"/>